<dbReference type="EMBL" id="JAWHTF010000009">
    <property type="protein sequence ID" value="MDU8887179.1"/>
    <property type="molecule type" value="Genomic_DNA"/>
</dbReference>
<organism evidence="1 2">
    <name type="scientific">Gilvirhabdus luticola</name>
    <dbReference type="NCBI Taxonomy" id="3079858"/>
    <lineage>
        <taxon>Bacteria</taxon>
        <taxon>Pseudomonadati</taxon>
        <taxon>Bacteroidota</taxon>
        <taxon>Flavobacteriia</taxon>
        <taxon>Flavobacteriales</taxon>
        <taxon>Flavobacteriaceae</taxon>
        <taxon>Gilvirhabdus</taxon>
    </lineage>
</organism>
<comment type="caution">
    <text evidence="1">The sequence shown here is derived from an EMBL/GenBank/DDBJ whole genome shotgun (WGS) entry which is preliminary data.</text>
</comment>
<name>A0ABU3U9U7_9FLAO</name>
<dbReference type="RefSeq" id="WP_316663275.1">
    <property type="nucleotide sequence ID" value="NZ_JAWHTF010000009.1"/>
</dbReference>
<gene>
    <name evidence="1" type="ORF">RXV94_13490</name>
</gene>
<sequence>MKNIYCLLNGHDFRVTKNVTYHIKEYKCKHCKEKFTTSQSGGITSLTPERKNINAILENIHLKKVKRQSILMN</sequence>
<keyword evidence="2" id="KW-1185">Reference proteome</keyword>
<protein>
    <submittedName>
        <fullName evidence="1">Uncharacterized protein</fullName>
    </submittedName>
</protein>
<dbReference type="Proteomes" id="UP001268651">
    <property type="component" value="Unassembled WGS sequence"/>
</dbReference>
<evidence type="ECO:0000313" key="2">
    <source>
        <dbReference type="Proteomes" id="UP001268651"/>
    </source>
</evidence>
<proteinExistence type="predicted"/>
<evidence type="ECO:0000313" key="1">
    <source>
        <dbReference type="EMBL" id="MDU8887179.1"/>
    </source>
</evidence>
<reference evidence="1 2" key="1">
    <citation type="submission" date="2023-10" db="EMBL/GenBank/DDBJ databases">
        <title>Marimonas sp. nov. isolated from tidal mud flat.</title>
        <authorList>
            <person name="Jaincy N.J."/>
            <person name="Srinivasan S."/>
            <person name="Lee S.-S."/>
        </authorList>
    </citation>
    <scope>NUCLEOTIDE SEQUENCE [LARGE SCALE GENOMIC DNA]</scope>
    <source>
        <strain evidence="1 2">MJ-SS3</strain>
    </source>
</reference>
<accession>A0ABU3U9U7</accession>